<dbReference type="EMBL" id="LNQN01000005">
    <property type="protein sequence ID" value="KSU81724.1"/>
    <property type="molecule type" value="Genomic_DNA"/>
</dbReference>
<dbReference type="OrthoDB" id="2646363at2"/>
<dbReference type="AlphaFoldDB" id="A0A0V8J3S9"/>
<protein>
    <recommendedName>
        <fullName evidence="4">DUF697 domain-containing protein</fullName>
    </recommendedName>
</protein>
<keyword evidence="1" id="KW-0175">Coiled coil</keyword>
<dbReference type="PANTHER" id="PTHR32341:SF10">
    <property type="entry name" value="INTERFERON-INDUCIBLE GTPASE 5"/>
    <property type="match status" value="1"/>
</dbReference>
<dbReference type="RefSeq" id="WP_061973203.1">
    <property type="nucleotide sequence ID" value="NZ_FMAV01000003.1"/>
</dbReference>
<feature type="coiled-coil region" evidence="1">
    <location>
        <begin position="2"/>
        <end position="29"/>
    </location>
</feature>
<dbReference type="Proteomes" id="UP000054099">
    <property type="component" value="Unassembled WGS sequence"/>
</dbReference>
<keyword evidence="3" id="KW-1185">Reference proteome</keyword>
<dbReference type="InterPro" id="IPR051515">
    <property type="entry name" value="IRG"/>
</dbReference>
<evidence type="ECO:0000313" key="3">
    <source>
        <dbReference type="Proteomes" id="UP000054099"/>
    </source>
</evidence>
<sequence length="160" mass="17208">MIPRTIEELEEIRKECRALVNKRASASAAASIVPIPGMDVGADITIMMELLPTINEKFGLAPNQIEKLDATLKGKVIVVLTSMGSEFAGKVITKKMIGLLLKKAGKKIAVKQISKFVPLVGQAVAAGISFGAMKYLGNSHVEECYQACKKMIEDQHVPVG</sequence>
<evidence type="ECO:0000313" key="2">
    <source>
        <dbReference type="EMBL" id="KSU81724.1"/>
    </source>
</evidence>
<evidence type="ECO:0008006" key="4">
    <source>
        <dbReference type="Google" id="ProtNLM"/>
    </source>
</evidence>
<organism evidence="2 3">
    <name type="scientific">Fictibacillus enclensis</name>
    <dbReference type="NCBI Taxonomy" id="1017270"/>
    <lineage>
        <taxon>Bacteria</taxon>
        <taxon>Bacillati</taxon>
        <taxon>Bacillota</taxon>
        <taxon>Bacilli</taxon>
        <taxon>Bacillales</taxon>
        <taxon>Fictibacillaceae</taxon>
        <taxon>Fictibacillus</taxon>
    </lineage>
</organism>
<comment type="caution">
    <text evidence="2">The sequence shown here is derived from an EMBL/GenBank/DDBJ whole genome shotgun (WGS) entry which is preliminary data.</text>
</comment>
<name>A0A0V8J3S9_9BACL</name>
<evidence type="ECO:0000256" key="1">
    <source>
        <dbReference type="SAM" id="Coils"/>
    </source>
</evidence>
<proteinExistence type="predicted"/>
<accession>A0A0V8J3S9</accession>
<gene>
    <name evidence="2" type="ORF">AS030_15650</name>
</gene>
<dbReference type="PANTHER" id="PTHR32341">
    <property type="entry name" value="INTERFERON-INDUCIBLE GTPASE"/>
    <property type="match status" value="1"/>
</dbReference>
<reference evidence="2 3" key="1">
    <citation type="journal article" date="2014" name="Antonie Van Leeuwenhoek">
        <title>Fictibacillus enclensis sp. nov., isolated from marine sediment.</title>
        <authorList>
            <person name="Dastager S.G."/>
            <person name="Mawlankar R."/>
            <person name="Srinivasan K."/>
            <person name="Tang S.K."/>
            <person name="Lee J.C."/>
            <person name="Ramana V.V."/>
            <person name="Shouche Y.S."/>
        </authorList>
    </citation>
    <scope>NUCLEOTIDE SEQUENCE [LARGE SCALE GENOMIC DNA]</scope>
    <source>
        <strain evidence="2 3">NIO-1003</strain>
    </source>
</reference>